<dbReference type="SUPFAM" id="SSF49503">
    <property type="entry name" value="Cupredoxins"/>
    <property type="match status" value="1"/>
</dbReference>
<organism evidence="3 4">
    <name type="scientific">Diplocarpon coronariae</name>
    <dbReference type="NCBI Taxonomy" id="2795749"/>
    <lineage>
        <taxon>Eukaryota</taxon>
        <taxon>Fungi</taxon>
        <taxon>Dikarya</taxon>
        <taxon>Ascomycota</taxon>
        <taxon>Pezizomycotina</taxon>
        <taxon>Leotiomycetes</taxon>
        <taxon>Helotiales</taxon>
        <taxon>Drepanopezizaceae</taxon>
        <taxon>Diplocarpon</taxon>
    </lineage>
</organism>
<evidence type="ECO:0008006" key="5">
    <source>
        <dbReference type="Google" id="ProtNLM"/>
    </source>
</evidence>
<dbReference type="PANTHER" id="PTHR34883:SF17">
    <property type="entry name" value="CUPREDOXIN"/>
    <property type="match status" value="1"/>
</dbReference>
<feature type="chain" id="PRO_5013030348" description="Extracellular serine-rich protein" evidence="2">
    <location>
        <begin position="20"/>
        <end position="237"/>
    </location>
</feature>
<gene>
    <name evidence="3" type="ORF">B2J93_7593</name>
</gene>
<accession>A0A218Z8K6</accession>
<dbReference type="EMBL" id="MZNU01000176">
    <property type="protein sequence ID" value="OWP03575.1"/>
    <property type="molecule type" value="Genomic_DNA"/>
</dbReference>
<dbReference type="Proteomes" id="UP000242519">
    <property type="component" value="Unassembled WGS sequence"/>
</dbReference>
<dbReference type="AlphaFoldDB" id="A0A218Z8K6"/>
<dbReference type="PANTHER" id="PTHR34883">
    <property type="entry name" value="SERINE-RICH PROTEIN, PUTATIVE-RELATED-RELATED"/>
    <property type="match status" value="1"/>
</dbReference>
<protein>
    <recommendedName>
        <fullName evidence="5">Extracellular serine-rich protein</fullName>
    </recommendedName>
</protein>
<evidence type="ECO:0000256" key="2">
    <source>
        <dbReference type="SAM" id="SignalP"/>
    </source>
</evidence>
<dbReference type="CDD" id="cd00920">
    <property type="entry name" value="Cupredoxin"/>
    <property type="match status" value="1"/>
</dbReference>
<proteinExistence type="predicted"/>
<name>A0A218Z8K6_9HELO</name>
<evidence type="ECO:0000256" key="1">
    <source>
        <dbReference type="SAM" id="MobiDB-lite"/>
    </source>
</evidence>
<dbReference type="OrthoDB" id="5421909at2759"/>
<evidence type="ECO:0000313" key="4">
    <source>
        <dbReference type="Proteomes" id="UP000242519"/>
    </source>
</evidence>
<sequence length="237" mass="24140">MLFNTFSMIALLAAGSAIASPIITPADSLVEKRAGGQTWVVVVGDLNNPKAVTFTPNKINAAAGDTVQYQFVSANHTATQASGPDSACKPMKGGVNSGFMPVQQNAKQVKTFSMTVQDANTPMYMYCAAANHCQQGMVMTINANAKDAGAFRSNAAQAKNNVAAKKVQGGQAGQVSRQQVGQQGGGQQAQAQGAQGQKGQGAQGQKAQGAQGQKAQGAQGQAGQGKAQGAQKGNKQG</sequence>
<reference evidence="3 4" key="1">
    <citation type="submission" date="2017-04" db="EMBL/GenBank/DDBJ databases">
        <title>Draft genome sequence of Marssonina coronaria NL1: causal agent of apple blotch.</title>
        <authorList>
            <person name="Cheng Q."/>
        </authorList>
    </citation>
    <scope>NUCLEOTIDE SEQUENCE [LARGE SCALE GENOMIC DNA]</scope>
    <source>
        <strain evidence="3 4">NL1</strain>
    </source>
</reference>
<feature type="compositionally biased region" description="Low complexity" evidence="1">
    <location>
        <begin position="168"/>
        <end position="181"/>
    </location>
</feature>
<dbReference type="InterPro" id="IPR052953">
    <property type="entry name" value="Ser-rich/MCO-related"/>
</dbReference>
<keyword evidence="2" id="KW-0732">Signal</keyword>
<dbReference type="Gene3D" id="2.60.40.420">
    <property type="entry name" value="Cupredoxins - blue copper proteins"/>
    <property type="match status" value="1"/>
</dbReference>
<evidence type="ECO:0000313" key="3">
    <source>
        <dbReference type="EMBL" id="OWP03575.1"/>
    </source>
</evidence>
<comment type="caution">
    <text evidence="3">The sequence shown here is derived from an EMBL/GenBank/DDBJ whole genome shotgun (WGS) entry which is preliminary data.</text>
</comment>
<feature type="region of interest" description="Disordered" evidence="1">
    <location>
        <begin position="168"/>
        <end position="237"/>
    </location>
</feature>
<keyword evidence="4" id="KW-1185">Reference proteome</keyword>
<dbReference type="InParanoid" id="A0A218Z8K6"/>
<dbReference type="InterPro" id="IPR008972">
    <property type="entry name" value="Cupredoxin"/>
</dbReference>
<feature type="compositionally biased region" description="Low complexity" evidence="1">
    <location>
        <begin position="203"/>
        <end position="237"/>
    </location>
</feature>
<feature type="signal peptide" evidence="2">
    <location>
        <begin position="1"/>
        <end position="19"/>
    </location>
</feature>